<feature type="domain" description="Aspartate/glutamate/uridylate kinase" evidence="1">
    <location>
        <begin position="16"/>
        <end position="194"/>
    </location>
</feature>
<accession>A0A1G6H2E9</accession>
<dbReference type="OrthoDB" id="6683219at2"/>
<dbReference type="SUPFAM" id="SSF53633">
    <property type="entry name" value="Carbamate kinase-like"/>
    <property type="match status" value="1"/>
</dbReference>
<protein>
    <recommendedName>
        <fullName evidence="1">Aspartate/glutamate/uridylate kinase domain-containing protein</fullName>
    </recommendedName>
</protein>
<organism evidence="2 3">
    <name type="scientific">Acinetobacter boissieri</name>
    <dbReference type="NCBI Taxonomy" id="1219383"/>
    <lineage>
        <taxon>Bacteria</taxon>
        <taxon>Pseudomonadati</taxon>
        <taxon>Pseudomonadota</taxon>
        <taxon>Gammaproteobacteria</taxon>
        <taxon>Moraxellales</taxon>
        <taxon>Moraxellaceae</taxon>
        <taxon>Acinetobacter</taxon>
    </lineage>
</organism>
<dbReference type="AlphaFoldDB" id="A0A1G6H2E9"/>
<gene>
    <name evidence="2" type="ORF">SAMN05421733_103206</name>
</gene>
<dbReference type="EMBL" id="FMYL01000003">
    <property type="protein sequence ID" value="SDB88480.1"/>
    <property type="molecule type" value="Genomic_DNA"/>
</dbReference>
<name>A0A1G6H2E9_9GAMM</name>
<evidence type="ECO:0000313" key="3">
    <source>
        <dbReference type="Proteomes" id="UP000242501"/>
    </source>
</evidence>
<sequence>MKKTSILGYTDYHFDCVVKFGGSLLLEHDKMYSAIQSLELCRQHGKKILVIPGGGPTDKTIESINKKFPLSPETHHAACARAQDQTGLFICDKVFSQFLRPCTTLSEARCISEEGFIPVVLPSKIIFAMDPFEKTWDITSDGIAVWFAWAVQAPITMILTNVDGIFPINSDFSNAIPIQNISAKDLLTLGHTSVDKCVPDFISKRGGKVWVGSGFYEDRLYKALIGEDVLGTFIF</sequence>
<evidence type="ECO:0000313" key="2">
    <source>
        <dbReference type="EMBL" id="SDB88480.1"/>
    </source>
</evidence>
<dbReference type="InterPro" id="IPR036393">
    <property type="entry name" value="AceGlu_kinase-like_sf"/>
</dbReference>
<dbReference type="STRING" id="1219383.SAMN05421733_103206"/>
<dbReference type="InterPro" id="IPR001048">
    <property type="entry name" value="Asp/Glu/Uridylate_kinase"/>
</dbReference>
<dbReference type="Proteomes" id="UP000242501">
    <property type="component" value="Unassembled WGS sequence"/>
</dbReference>
<dbReference type="RefSeq" id="WP_092747162.1">
    <property type="nucleotide sequence ID" value="NZ_FMYL01000003.1"/>
</dbReference>
<dbReference type="Gene3D" id="3.40.1160.10">
    <property type="entry name" value="Acetylglutamate kinase-like"/>
    <property type="match status" value="1"/>
</dbReference>
<dbReference type="Pfam" id="PF00696">
    <property type="entry name" value="AA_kinase"/>
    <property type="match status" value="1"/>
</dbReference>
<evidence type="ECO:0000259" key="1">
    <source>
        <dbReference type="Pfam" id="PF00696"/>
    </source>
</evidence>
<keyword evidence="3" id="KW-1185">Reference proteome</keyword>
<proteinExistence type="predicted"/>
<reference evidence="3" key="1">
    <citation type="submission" date="2016-09" db="EMBL/GenBank/DDBJ databases">
        <authorList>
            <person name="Varghese N."/>
            <person name="Submissions S."/>
        </authorList>
    </citation>
    <scope>NUCLEOTIDE SEQUENCE [LARGE SCALE GENOMIC DNA]</scope>
    <source>
        <strain evidence="3">ANC 4422</strain>
    </source>
</reference>